<keyword evidence="1" id="KW-0175">Coiled coil</keyword>
<dbReference type="Proteomes" id="UP000306791">
    <property type="component" value="Unassembled WGS sequence"/>
</dbReference>
<feature type="coiled-coil region" evidence="1">
    <location>
        <begin position="158"/>
        <end position="185"/>
    </location>
</feature>
<accession>A0ABY2UJW8</accession>
<reference evidence="2 3" key="1">
    <citation type="submission" date="2019-05" db="EMBL/GenBank/DDBJ databases">
        <title>Microbulbifer harenosus sp. nov., an alginate-degrading bacterium isolated from coastal sand.</title>
        <authorList>
            <person name="Huang H."/>
            <person name="Mo K."/>
            <person name="Bao S."/>
        </authorList>
    </citation>
    <scope>NUCLEOTIDE SEQUENCE [LARGE SCALE GENOMIC DNA]</scope>
    <source>
        <strain evidence="2 3">HB161719</strain>
    </source>
</reference>
<keyword evidence="3" id="KW-1185">Reference proteome</keyword>
<dbReference type="RefSeq" id="WP_138234886.1">
    <property type="nucleotide sequence ID" value="NZ_CP185860.1"/>
</dbReference>
<protein>
    <submittedName>
        <fullName evidence="2">Uncharacterized protein</fullName>
    </submittedName>
</protein>
<evidence type="ECO:0000256" key="1">
    <source>
        <dbReference type="SAM" id="Coils"/>
    </source>
</evidence>
<dbReference type="EMBL" id="VANI01000006">
    <property type="protein sequence ID" value="TLM78390.1"/>
    <property type="molecule type" value="Genomic_DNA"/>
</dbReference>
<evidence type="ECO:0000313" key="3">
    <source>
        <dbReference type="Proteomes" id="UP000306791"/>
    </source>
</evidence>
<comment type="caution">
    <text evidence="2">The sequence shown here is derived from an EMBL/GenBank/DDBJ whole genome shotgun (WGS) entry which is preliminary data.</text>
</comment>
<proteinExistence type="predicted"/>
<evidence type="ECO:0000313" key="2">
    <source>
        <dbReference type="EMBL" id="TLM78390.1"/>
    </source>
</evidence>
<organism evidence="2 3">
    <name type="scientific">Microbulbifer harenosus</name>
    <dbReference type="NCBI Taxonomy" id="2576840"/>
    <lineage>
        <taxon>Bacteria</taxon>
        <taxon>Pseudomonadati</taxon>
        <taxon>Pseudomonadota</taxon>
        <taxon>Gammaproteobacteria</taxon>
        <taxon>Cellvibrionales</taxon>
        <taxon>Microbulbiferaceae</taxon>
        <taxon>Microbulbifer</taxon>
    </lineage>
</organism>
<gene>
    <name evidence="2" type="ORF">FDY93_06250</name>
</gene>
<name>A0ABY2UJW8_9GAMM</name>
<sequence>MKLIGPPLQTILQRVTECPADFLDEPRIGSQGRLEVASLVGDCLRLAGYRASAMELKGFGSRCKNADRKHLQFVALCVWLLDAKWFRQAQLEGFSLLNLLQQDMAEFAQSSHVDKCLHDAERREEFSRYVLARLGFRPEGESESQASDRLSALSSIERQRLLKESQEAERRAREIREALARKAAAESADKWTRE</sequence>